<dbReference type="EMBL" id="JAUSRF010000020">
    <property type="protein sequence ID" value="MDP9839940.1"/>
    <property type="molecule type" value="Genomic_DNA"/>
</dbReference>
<dbReference type="RefSeq" id="WP_306839062.1">
    <property type="nucleotide sequence ID" value="NZ_JAUSRF010000020.1"/>
</dbReference>
<name>A0ABT9PZN3_9HYPH</name>
<evidence type="ECO:0000313" key="1">
    <source>
        <dbReference type="EMBL" id="MDP9839940.1"/>
    </source>
</evidence>
<accession>A0ABT9PZN3</accession>
<dbReference type="Proteomes" id="UP001241472">
    <property type="component" value="Unassembled WGS sequence"/>
</dbReference>
<evidence type="ECO:0000313" key="2">
    <source>
        <dbReference type="Proteomes" id="UP001241472"/>
    </source>
</evidence>
<organism evidence="1 2">
    <name type="scientific">Neorhizobium huautlense</name>
    <dbReference type="NCBI Taxonomy" id="67774"/>
    <lineage>
        <taxon>Bacteria</taxon>
        <taxon>Pseudomonadati</taxon>
        <taxon>Pseudomonadota</taxon>
        <taxon>Alphaproteobacteria</taxon>
        <taxon>Hyphomicrobiales</taxon>
        <taxon>Rhizobiaceae</taxon>
        <taxon>Rhizobium/Agrobacterium group</taxon>
        <taxon>Neorhizobium</taxon>
    </lineage>
</organism>
<proteinExistence type="predicted"/>
<keyword evidence="2" id="KW-1185">Reference proteome</keyword>
<reference evidence="1 2" key="1">
    <citation type="submission" date="2023-07" db="EMBL/GenBank/DDBJ databases">
        <title>Sorghum-associated microbial communities from plants grown in Nebraska, USA.</title>
        <authorList>
            <person name="Schachtman D."/>
        </authorList>
    </citation>
    <scope>NUCLEOTIDE SEQUENCE [LARGE SCALE GENOMIC DNA]</scope>
    <source>
        <strain evidence="1 2">DS1307</strain>
    </source>
</reference>
<sequence>MKTMQRQDIPEFVAAIVDTGCDITALPGLGYVIGDADLPRGQYREVAHKLDRIVERYGSRSHLVADISSYLTSIGKFYSLTAASEVTNLDR</sequence>
<evidence type="ECO:0008006" key="3">
    <source>
        <dbReference type="Google" id="ProtNLM"/>
    </source>
</evidence>
<comment type="caution">
    <text evidence="1">The sequence shown here is derived from an EMBL/GenBank/DDBJ whole genome shotgun (WGS) entry which is preliminary data.</text>
</comment>
<gene>
    <name evidence="1" type="ORF">J2T09_004720</name>
</gene>
<protein>
    <recommendedName>
        <fullName evidence="3">Peptidase A2 domain-containing protein</fullName>
    </recommendedName>
</protein>